<protein>
    <submittedName>
        <fullName evidence="1">Uncharacterized protein</fullName>
    </submittedName>
</protein>
<gene>
    <name evidence="1" type="ORF">Moror_4144</name>
</gene>
<dbReference type="EMBL" id="AWSO01000420">
    <property type="protein sequence ID" value="ESK90680.1"/>
    <property type="molecule type" value="Genomic_DNA"/>
</dbReference>
<evidence type="ECO:0000313" key="1">
    <source>
        <dbReference type="EMBL" id="ESK90680.1"/>
    </source>
</evidence>
<accession>V2XDX5</accession>
<reference evidence="1 2" key="1">
    <citation type="journal article" date="2014" name="BMC Genomics">
        <title>Genome and secretome analysis of the hemibiotrophic fungal pathogen, Moniliophthora roreri, which causes frosty pod rot disease of cacao: mechanisms of the biotrophic and necrotrophic phases.</title>
        <authorList>
            <person name="Meinhardt L.W."/>
            <person name="Costa G.G.L."/>
            <person name="Thomazella D.P.T."/>
            <person name="Teixeira P.J.P.L."/>
            <person name="Carazzolle M.F."/>
            <person name="Schuster S.C."/>
            <person name="Carlson J.E."/>
            <person name="Guiltinan M.J."/>
            <person name="Mieczkowski P."/>
            <person name="Farmer A."/>
            <person name="Ramaraj T."/>
            <person name="Crozier J."/>
            <person name="Davis R.E."/>
            <person name="Shao J."/>
            <person name="Melnick R.L."/>
            <person name="Pereira G.A.G."/>
            <person name="Bailey B.A."/>
        </authorList>
    </citation>
    <scope>NUCLEOTIDE SEQUENCE [LARGE SCALE GENOMIC DNA]</scope>
    <source>
        <strain evidence="1 2">MCA 2997</strain>
    </source>
</reference>
<dbReference type="KEGG" id="mrr:Moror_4144"/>
<dbReference type="Proteomes" id="UP000017559">
    <property type="component" value="Unassembled WGS sequence"/>
</dbReference>
<comment type="caution">
    <text evidence="1">The sequence shown here is derived from an EMBL/GenBank/DDBJ whole genome shotgun (WGS) entry which is preliminary data.</text>
</comment>
<proteinExistence type="predicted"/>
<evidence type="ECO:0000313" key="2">
    <source>
        <dbReference type="Proteomes" id="UP000017559"/>
    </source>
</evidence>
<keyword evidence="2" id="KW-1185">Reference proteome</keyword>
<dbReference type="AlphaFoldDB" id="V2XDX5"/>
<name>V2XDX5_MONRO</name>
<dbReference type="HOGENOM" id="CLU_702247_0_0_1"/>
<organism evidence="1 2">
    <name type="scientific">Moniliophthora roreri (strain MCA 2997)</name>
    <name type="common">Cocoa frosty pod rot fungus</name>
    <name type="synonym">Crinipellis roreri</name>
    <dbReference type="NCBI Taxonomy" id="1381753"/>
    <lineage>
        <taxon>Eukaryota</taxon>
        <taxon>Fungi</taxon>
        <taxon>Dikarya</taxon>
        <taxon>Basidiomycota</taxon>
        <taxon>Agaricomycotina</taxon>
        <taxon>Agaricomycetes</taxon>
        <taxon>Agaricomycetidae</taxon>
        <taxon>Agaricales</taxon>
        <taxon>Marasmiineae</taxon>
        <taxon>Marasmiaceae</taxon>
        <taxon>Moniliophthora</taxon>
    </lineage>
</organism>
<sequence length="393" mass="43773">MQTSSDDDERYAPILVERPSGPIVPHASGSDRTPEAKCWLTLGRMWVPHGATRPKGTWITYGATVFRRKHDESVYWSRYDTAPVSDALCSRPCGMLYHVMAACSGEANNGPVTFYHYVLPNVSPEYVQWTPLHFKILCYSINCIKQHRYLRTKSEWEQMLSAFMDEVLRYLHTQVGKEYEARRFSFPPLWDERLAIPVVSLMAIFVEVDDLNRPVLQYGPARRSDYEAVSTPRVVSDLPTIRQVVPRQLPFTPITVIQLNWDVYLTNYDLNQQSPLLGLQGLPLPFGLDAAQGEPQLASDCSGTGRSRPVATSNSALSTATGLSAIASSSRNTVLGLTAVKCAREDPASPVSGGFFYGAIAIALLPRQGTRGRMTPARRECIDYSDGMEGRCD</sequence>